<reference evidence="1 2" key="1">
    <citation type="submission" date="2019-02" db="EMBL/GenBank/DDBJ databases">
        <title>Deep-cultivation of Planctomycetes and their phenomic and genomic characterization uncovers novel biology.</title>
        <authorList>
            <person name="Wiegand S."/>
            <person name="Jogler M."/>
            <person name="Boedeker C."/>
            <person name="Pinto D."/>
            <person name="Vollmers J."/>
            <person name="Rivas-Marin E."/>
            <person name="Kohn T."/>
            <person name="Peeters S.H."/>
            <person name="Heuer A."/>
            <person name="Rast P."/>
            <person name="Oberbeckmann S."/>
            <person name="Bunk B."/>
            <person name="Jeske O."/>
            <person name="Meyerdierks A."/>
            <person name="Storesund J.E."/>
            <person name="Kallscheuer N."/>
            <person name="Luecker S."/>
            <person name="Lage O.M."/>
            <person name="Pohl T."/>
            <person name="Merkel B.J."/>
            <person name="Hornburger P."/>
            <person name="Mueller R.-W."/>
            <person name="Bruemmer F."/>
            <person name="Labrenz M."/>
            <person name="Spormann A.M."/>
            <person name="Op den Camp H."/>
            <person name="Overmann J."/>
            <person name="Amann R."/>
            <person name="Jetten M.S.M."/>
            <person name="Mascher T."/>
            <person name="Medema M.H."/>
            <person name="Devos D.P."/>
            <person name="Kaster A.-K."/>
            <person name="Ovreas L."/>
            <person name="Rohde M."/>
            <person name="Galperin M.Y."/>
            <person name="Jogler C."/>
        </authorList>
    </citation>
    <scope>NUCLEOTIDE SEQUENCE [LARGE SCALE GENOMIC DNA]</scope>
    <source>
        <strain evidence="1 2">Mal52</strain>
    </source>
</reference>
<keyword evidence="2" id="KW-1185">Reference proteome</keyword>
<organism evidence="1 2">
    <name type="scientific">Symmachiella dynata</name>
    <dbReference type="NCBI Taxonomy" id="2527995"/>
    <lineage>
        <taxon>Bacteria</taxon>
        <taxon>Pseudomonadati</taxon>
        <taxon>Planctomycetota</taxon>
        <taxon>Planctomycetia</taxon>
        <taxon>Planctomycetales</taxon>
        <taxon>Planctomycetaceae</taxon>
        <taxon>Symmachiella</taxon>
    </lineage>
</organism>
<dbReference type="AlphaFoldDB" id="A0A517ZH26"/>
<name>A0A517ZH26_9PLAN</name>
<sequence length="67" mass="7634">MFSAPGSQIWRGFEQFGKKQNVTLVTNDCLARTLHIRNHSYGSLNTIFQHGLLHKTNQEALCSRYPA</sequence>
<evidence type="ECO:0000313" key="2">
    <source>
        <dbReference type="Proteomes" id="UP000319383"/>
    </source>
</evidence>
<gene>
    <name evidence="1" type="ORF">Mal52_02240</name>
</gene>
<dbReference type="EMBL" id="CP036276">
    <property type="protein sequence ID" value="QDU41770.1"/>
    <property type="molecule type" value="Genomic_DNA"/>
</dbReference>
<protein>
    <submittedName>
        <fullName evidence="1">Uncharacterized protein</fullName>
    </submittedName>
</protein>
<dbReference type="KEGG" id="sdyn:Mal52_02240"/>
<evidence type="ECO:0000313" key="1">
    <source>
        <dbReference type="EMBL" id="QDU41770.1"/>
    </source>
</evidence>
<dbReference type="Proteomes" id="UP000319383">
    <property type="component" value="Chromosome"/>
</dbReference>
<proteinExistence type="predicted"/>
<accession>A0A517ZH26</accession>